<evidence type="ECO:0000313" key="1">
    <source>
        <dbReference type="EMBL" id="KOS38132.1"/>
    </source>
</evidence>
<protein>
    <submittedName>
        <fullName evidence="1">Uncharacterized protein</fullName>
    </submittedName>
</protein>
<sequence>MNALPCHQKKKERKKEKIKSIPNQLVHNIVSQVTNNLFVGVLGPNTSILSDHDDVEIYYWACYVLIDPMMVTTPPEKYRRIIIDGTALSNWKRRLIFSD</sequence>
<gene>
    <name evidence="1" type="ORF">ACN38_g11064</name>
</gene>
<comment type="caution">
    <text evidence="1">The sequence shown here is derived from an EMBL/GenBank/DDBJ whole genome shotgun (WGS) entry which is preliminary data.</text>
</comment>
<dbReference type="EMBL" id="LHQQ01000270">
    <property type="protein sequence ID" value="KOS38132.1"/>
    <property type="molecule type" value="Genomic_DNA"/>
</dbReference>
<organism evidence="1 2">
    <name type="scientific">Penicillium nordicum</name>
    <dbReference type="NCBI Taxonomy" id="229535"/>
    <lineage>
        <taxon>Eukaryota</taxon>
        <taxon>Fungi</taxon>
        <taxon>Dikarya</taxon>
        <taxon>Ascomycota</taxon>
        <taxon>Pezizomycotina</taxon>
        <taxon>Eurotiomycetes</taxon>
        <taxon>Eurotiomycetidae</taxon>
        <taxon>Eurotiales</taxon>
        <taxon>Aspergillaceae</taxon>
        <taxon>Penicillium</taxon>
    </lineage>
</organism>
<keyword evidence="2" id="KW-1185">Reference proteome</keyword>
<proteinExistence type="predicted"/>
<accession>A0A0M9WB29</accession>
<dbReference type="AlphaFoldDB" id="A0A0M9WB29"/>
<name>A0A0M9WB29_9EURO</name>
<reference evidence="1 2" key="1">
    <citation type="submission" date="2015-08" db="EMBL/GenBank/DDBJ databases">
        <title>Genome sequencing of Penicillium nordicum.</title>
        <authorList>
            <person name="Nguyen H.D."/>
            <person name="Seifert K.A."/>
        </authorList>
    </citation>
    <scope>NUCLEOTIDE SEQUENCE [LARGE SCALE GENOMIC DNA]</scope>
    <source>
        <strain evidence="1 2">DAOMC 185683</strain>
    </source>
</reference>
<dbReference type="Proteomes" id="UP000037696">
    <property type="component" value="Unassembled WGS sequence"/>
</dbReference>
<evidence type="ECO:0000313" key="2">
    <source>
        <dbReference type="Proteomes" id="UP000037696"/>
    </source>
</evidence>